<dbReference type="PROSITE" id="PS50006">
    <property type="entry name" value="FHA_DOMAIN"/>
    <property type="match status" value="1"/>
</dbReference>
<dbReference type="InterPro" id="IPR000253">
    <property type="entry name" value="FHA_dom"/>
</dbReference>
<keyword evidence="4" id="KW-1185">Reference proteome</keyword>
<organism evidence="3 4">
    <name type="scientific">Rhodotorula graminis (strain WP1)</name>
    <dbReference type="NCBI Taxonomy" id="578459"/>
    <lineage>
        <taxon>Eukaryota</taxon>
        <taxon>Fungi</taxon>
        <taxon>Dikarya</taxon>
        <taxon>Basidiomycota</taxon>
        <taxon>Pucciniomycotina</taxon>
        <taxon>Microbotryomycetes</taxon>
        <taxon>Sporidiobolales</taxon>
        <taxon>Sporidiobolaceae</taxon>
        <taxon>Rhodotorula</taxon>
    </lineage>
</organism>
<protein>
    <recommendedName>
        <fullName evidence="2">FHA domain-containing protein</fullName>
    </recommendedName>
</protein>
<evidence type="ECO:0000259" key="2">
    <source>
        <dbReference type="PROSITE" id="PS50006"/>
    </source>
</evidence>
<evidence type="ECO:0000256" key="1">
    <source>
        <dbReference type="SAM" id="MobiDB-lite"/>
    </source>
</evidence>
<sequence>MLSDVSNRAPAPSSREPSSSLANSKRPLDLSSEGDAAPPLKLSYKRTLAPTSSSSSPRGGLRSSSPFFQRNRLEAFDLPTSPSSAFDTDKQLVPTSPIQRFSSLASLPPSSPSFGLSALPTPSTAALDDLVAAASGAVASPSSATPTSRDSGLDTPRLWHLERGTVLYFGRKARKALPRDRATTVTHVPVVLPKSAKNASRIHCSVRIVSRVEQELDGALEVEVRVTGQNGMKVDGKVKKIGSVVVLEKQAGQAVRLKFWGWDAKVLVAESELGLDDRDDDEGLPAARRAGLSYLDDDDDDDDALRRARSPSRASSPAYNYSNDHGLSPEPESAPAGPLVPPRPPSSTSSTFAAERASALVTSLNLDLAGLVASAIVFHARSTVAVDEVIRALLKESGGMWRVLSDDDDVVERRKETPEGEGNAVAAWRTIVENVLVHESMFGMIDNAGLKDASGHPIPPHWYYIPDQDPSADRVAALEPFVKRVRGARSKAARYFWAKPSLRKR</sequence>
<dbReference type="EMBL" id="KQ474075">
    <property type="protein sequence ID" value="KPV77180.1"/>
    <property type="molecule type" value="Genomic_DNA"/>
</dbReference>
<name>A0A194S9N9_RHOGW</name>
<dbReference type="OMA" id="ARYFWAK"/>
<evidence type="ECO:0000313" key="4">
    <source>
        <dbReference type="Proteomes" id="UP000053890"/>
    </source>
</evidence>
<dbReference type="Proteomes" id="UP000053890">
    <property type="component" value="Unassembled WGS sequence"/>
</dbReference>
<proteinExistence type="predicted"/>
<feature type="compositionally biased region" description="Low complexity" evidence="1">
    <location>
        <begin position="1"/>
        <end position="24"/>
    </location>
</feature>
<feature type="region of interest" description="Disordered" evidence="1">
    <location>
        <begin position="290"/>
        <end position="351"/>
    </location>
</feature>
<evidence type="ECO:0000313" key="3">
    <source>
        <dbReference type="EMBL" id="KPV77180.1"/>
    </source>
</evidence>
<gene>
    <name evidence="3" type="ORF">RHOBADRAFT_52123</name>
</gene>
<dbReference type="GeneID" id="28976626"/>
<accession>A0A194S9N9</accession>
<feature type="region of interest" description="Disordered" evidence="1">
    <location>
        <begin position="1"/>
        <end position="66"/>
    </location>
</feature>
<dbReference type="AlphaFoldDB" id="A0A194S9N9"/>
<dbReference type="OrthoDB" id="5348546at2759"/>
<feature type="compositionally biased region" description="Low complexity" evidence="1">
    <location>
        <begin position="52"/>
        <end position="66"/>
    </location>
</feature>
<dbReference type="RefSeq" id="XP_018273229.1">
    <property type="nucleotide sequence ID" value="XM_018416178.1"/>
</dbReference>
<reference evidence="3 4" key="1">
    <citation type="journal article" date="2015" name="Front. Microbiol.">
        <title>Genome sequence of the plant growth promoting endophytic yeast Rhodotorula graminis WP1.</title>
        <authorList>
            <person name="Firrincieli A."/>
            <person name="Otillar R."/>
            <person name="Salamov A."/>
            <person name="Schmutz J."/>
            <person name="Khan Z."/>
            <person name="Redman R.S."/>
            <person name="Fleck N.D."/>
            <person name="Lindquist E."/>
            <person name="Grigoriev I.V."/>
            <person name="Doty S.L."/>
        </authorList>
    </citation>
    <scope>NUCLEOTIDE SEQUENCE [LARGE SCALE GENOMIC DNA]</scope>
    <source>
        <strain evidence="3 4">WP1</strain>
    </source>
</reference>
<feature type="domain" description="FHA" evidence="2">
    <location>
        <begin position="167"/>
        <end position="239"/>
    </location>
</feature>